<proteinExistence type="predicted"/>
<organism evidence="1 2">
    <name type="scientific">Haematococcus lacustris</name>
    <name type="common">Green alga</name>
    <name type="synonym">Haematococcus pluvialis</name>
    <dbReference type="NCBI Taxonomy" id="44745"/>
    <lineage>
        <taxon>Eukaryota</taxon>
        <taxon>Viridiplantae</taxon>
        <taxon>Chlorophyta</taxon>
        <taxon>core chlorophytes</taxon>
        <taxon>Chlorophyceae</taxon>
        <taxon>CS clade</taxon>
        <taxon>Chlamydomonadales</taxon>
        <taxon>Haematococcaceae</taxon>
        <taxon>Haematococcus</taxon>
    </lineage>
</organism>
<feature type="non-terminal residue" evidence="1">
    <location>
        <position position="1"/>
    </location>
</feature>
<feature type="non-terminal residue" evidence="1">
    <location>
        <position position="33"/>
    </location>
</feature>
<name>A0A699YJL5_HAELA</name>
<evidence type="ECO:0000313" key="1">
    <source>
        <dbReference type="EMBL" id="GFH09445.1"/>
    </source>
</evidence>
<comment type="caution">
    <text evidence="1">The sequence shown here is derived from an EMBL/GenBank/DDBJ whole genome shotgun (WGS) entry which is preliminary data.</text>
</comment>
<protein>
    <submittedName>
        <fullName evidence="1">Uncharacterized protein</fullName>
    </submittedName>
</protein>
<accession>A0A699YJL5</accession>
<dbReference type="EMBL" id="BLLF01000235">
    <property type="protein sequence ID" value="GFH09445.1"/>
    <property type="molecule type" value="Genomic_DNA"/>
</dbReference>
<dbReference type="AlphaFoldDB" id="A0A699YJL5"/>
<keyword evidence="2" id="KW-1185">Reference proteome</keyword>
<sequence length="33" mass="3494">MRGEIEGVAGLLADPDPAVVTLAREESQALRTK</sequence>
<evidence type="ECO:0000313" key="2">
    <source>
        <dbReference type="Proteomes" id="UP000485058"/>
    </source>
</evidence>
<dbReference type="Proteomes" id="UP000485058">
    <property type="component" value="Unassembled WGS sequence"/>
</dbReference>
<gene>
    <name evidence="1" type="ORF">HaLaN_04586</name>
</gene>
<reference evidence="1 2" key="1">
    <citation type="submission" date="2020-02" db="EMBL/GenBank/DDBJ databases">
        <title>Draft genome sequence of Haematococcus lacustris strain NIES-144.</title>
        <authorList>
            <person name="Morimoto D."/>
            <person name="Nakagawa S."/>
            <person name="Yoshida T."/>
            <person name="Sawayama S."/>
        </authorList>
    </citation>
    <scope>NUCLEOTIDE SEQUENCE [LARGE SCALE GENOMIC DNA]</scope>
    <source>
        <strain evidence="1 2">NIES-144</strain>
    </source>
</reference>